<comment type="caution">
    <text evidence="1">The sequence shown here is derived from an EMBL/GenBank/DDBJ whole genome shotgun (WGS) entry which is preliminary data.</text>
</comment>
<evidence type="ECO:0000313" key="1">
    <source>
        <dbReference type="EMBL" id="CAK4020854.1"/>
    </source>
</evidence>
<dbReference type="EMBL" id="CAVMBE010000027">
    <property type="protein sequence ID" value="CAK4020854.1"/>
    <property type="molecule type" value="Genomic_DNA"/>
</dbReference>
<dbReference type="Proteomes" id="UP001296104">
    <property type="component" value="Unassembled WGS sequence"/>
</dbReference>
<keyword evidence="2" id="KW-1185">Reference proteome</keyword>
<protein>
    <submittedName>
        <fullName evidence="1">Uncharacterized protein</fullName>
    </submittedName>
</protein>
<name>A0AAI8YZA6_9PEZI</name>
<proteinExistence type="predicted"/>
<sequence>MTEMRLCTQLSLDDFLCIDGLTGVTVLPDDTRRNFFRHLGLQEHNYRHRLLYRRMKQEARVAMQRLFDTRDSLRPELIDDETVTVPYRLDQIAETAFQVQVEEIYRTASRQTRGIYDLTNTGDGRHWVIRWMLWRIVRQSEGQDYQATSSGAESDYSMLSTCSTATDYPSVRTDHLSPPWSSPLWMPSRLTPHDYSDSEDWEEPPPKAIKLDPDDRVFIKPAMPTPKTAYWDHVMGNT</sequence>
<gene>
    <name evidence="1" type="ORF">LECACI_7A004754</name>
</gene>
<accession>A0AAI8YZA6</accession>
<evidence type="ECO:0000313" key="2">
    <source>
        <dbReference type="Proteomes" id="UP001296104"/>
    </source>
</evidence>
<organism evidence="1 2">
    <name type="scientific">Lecanosticta acicola</name>
    <dbReference type="NCBI Taxonomy" id="111012"/>
    <lineage>
        <taxon>Eukaryota</taxon>
        <taxon>Fungi</taxon>
        <taxon>Dikarya</taxon>
        <taxon>Ascomycota</taxon>
        <taxon>Pezizomycotina</taxon>
        <taxon>Dothideomycetes</taxon>
        <taxon>Dothideomycetidae</taxon>
        <taxon>Mycosphaerellales</taxon>
        <taxon>Mycosphaerellaceae</taxon>
        <taxon>Lecanosticta</taxon>
    </lineage>
</organism>
<dbReference type="AlphaFoldDB" id="A0AAI8YZA6"/>
<reference evidence="1" key="1">
    <citation type="submission" date="2023-11" db="EMBL/GenBank/DDBJ databases">
        <authorList>
            <person name="Alioto T."/>
            <person name="Alioto T."/>
            <person name="Gomez Garrido J."/>
        </authorList>
    </citation>
    <scope>NUCLEOTIDE SEQUENCE</scope>
</reference>